<dbReference type="GO" id="GO:0016020">
    <property type="term" value="C:membrane"/>
    <property type="evidence" value="ECO:0007669"/>
    <property type="project" value="UniProtKB-SubCell"/>
</dbReference>
<dbReference type="Pfam" id="PF01151">
    <property type="entry name" value="ELO"/>
    <property type="match status" value="1"/>
</dbReference>
<dbReference type="GO" id="GO:0016301">
    <property type="term" value="F:kinase activity"/>
    <property type="evidence" value="ECO:0007669"/>
    <property type="project" value="InterPro"/>
</dbReference>
<dbReference type="Gene3D" id="3.30.470.20">
    <property type="entry name" value="ATP-grasp fold, B domain"/>
    <property type="match status" value="1"/>
</dbReference>
<evidence type="ECO:0000313" key="13">
    <source>
        <dbReference type="EMBL" id="GFY45136.1"/>
    </source>
</evidence>
<evidence type="ECO:0000256" key="10">
    <source>
        <dbReference type="ARBA" id="ARBA00023160"/>
    </source>
</evidence>
<dbReference type="InterPro" id="IPR013815">
    <property type="entry name" value="ATP_grasp_subdomain_1"/>
</dbReference>
<feature type="transmembrane region" description="Helical" evidence="11">
    <location>
        <begin position="650"/>
        <end position="673"/>
    </location>
</feature>
<keyword evidence="7 11" id="KW-1133">Transmembrane helix</keyword>
<evidence type="ECO:0000256" key="8">
    <source>
        <dbReference type="ARBA" id="ARBA00023098"/>
    </source>
</evidence>
<comment type="caution">
    <text evidence="13">The sequence shown here is derived from an EMBL/GenBank/DDBJ whole genome shotgun (WGS) entry which is preliminary data.</text>
</comment>
<dbReference type="GO" id="GO:0005524">
    <property type="term" value="F:ATP binding"/>
    <property type="evidence" value="ECO:0007669"/>
    <property type="project" value="InterPro"/>
</dbReference>
<dbReference type="Proteomes" id="UP000886998">
    <property type="component" value="Unassembled WGS sequence"/>
</dbReference>
<feature type="transmembrane region" description="Helical" evidence="11">
    <location>
        <begin position="705"/>
        <end position="725"/>
    </location>
</feature>
<dbReference type="SUPFAM" id="SSF56059">
    <property type="entry name" value="Glutathione synthetase ATP-binding domain-like"/>
    <property type="match status" value="1"/>
</dbReference>
<keyword evidence="10" id="KW-0275">Fatty acid biosynthesis</keyword>
<accession>A0A8X7BU95</accession>
<evidence type="ECO:0000256" key="1">
    <source>
        <dbReference type="ARBA" id="ARBA00004141"/>
    </source>
</evidence>
<comment type="similarity">
    <text evidence="2">Belongs to the PEP-utilizing enzyme family.</text>
</comment>
<gene>
    <name evidence="13" type="primary">ELOVL4</name>
    <name evidence="13" type="ORF">TNIN_443461</name>
</gene>
<feature type="transmembrane region" description="Helical" evidence="11">
    <location>
        <begin position="731"/>
        <end position="753"/>
    </location>
</feature>
<evidence type="ECO:0000256" key="7">
    <source>
        <dbReference type="ARBA" id="ARBA00022989"/>
    </source>
</evidence>
<evidence type="ECO:0000256" key="2">
    <source>
        <dbReference type="ARBA" id="ARBA00007837"/>
    </source>
</evidence>
<feature type="domain" description="Pyruvate phosphate dikinase AMP/ATP-binding" evidence="12">
    <location>
        <begin position="180"/>
        <end position="384"/>
    </location>
</feature>
<evidence type="ECO:0000256" key="11">
    <source>
        <dbReference type="SAM" id="Phobius"/>
    </source>
</evidence>
<name>A0A8X7BU95_9ARAC</name>
<dbReference type="EMBL" id="BMAV01004655">
    <property type="protein sequence ID" value="GFY45136.1"/>
    <property type="molecule type" value="Genomic_DNA"/>
</dbReference>
<evidence type="ECO:0000256" key="9">
    <source>
        <dbReference type="ARBA" id="ARBA00023136"/>
    </source>
</evidence>
<keyword evidence="9 11" id="KW-0472">Membrane</keyword>
<keyword evidence="8" id="KW-0443">Lipid metabolism</keyword>
<dbReference type="InterPro" id="IPR030457">
    <property type="entry name" value="ELO_CS"/>
</dbReference>
<keyword evidence="14" id="KW-1185">Reference proteome</keyword>
<evidence type="ECO:0000256" key="4">
    <source>
        <dbReference type="ARBA" id="ARBA00022679"/>
    </source>
</evidence>
<protein>
    <submittedName>
        <fullName evidence="13">Elongation of very long chain fatty acids protein 4</fullName>
    </submittedName>
</protein>
<dbReference type="GO" id="GO:0006633">
    <property type="term" value="P:fatty acid biosynthetic process"/>
    <property type="evidence" value="ECO:0007669"/>
    <property type="project" value="UniProtKB-KW"/>
</dbReference>
<sequence>MIISLLTIIFTVPLQFLYWMKWIVSYTAIRLNKRFRCRRFELYDVTVKNDPYKSGFVVDPDGEMEYLKELDVDLKPSSAENPRRPFKANFSTVLGEQYEMSGNVIEPIILNLGYGLKGFLEVSMVEFTVRNKKGVGIIFSGEIYDVPKPNFKPVPTLSLPQNVPLTVKFTDDISYFGEISGGKGSSLGKLTQLSKEEKTFIVPKGIIVTTSAYKEFLTPEILEAVKNLENIAYGKENGNLKEACNEVSCIVEKAQLPNQICQSIIKDLSDIFGDDVKQHKFAVRSSATGEDTAAMSAAGQMDTFLGVQGILEIFTSVKKCWASQFGYIAIEYKRRNGQVLNSPMAVVIQEMVACDVSGVLFTCDPVTNNPSVITITANYGLGESRPVTNIAPETEYEMKHELDIPLRCETEYFSVANVGEVMPGASSPLGIDNLTKYFHNFFKIHALTKGLKKSNDLLNEKYHLNGPVPFMNHMMLKVIEIIGPNGIDSQVSKGFMISMFGRVLKDPEMLSYGRERFKKGMKPPLKTKLRFYWDLFTHDFKLEKVKKKIDAYHLDFLTKKTAKETFVAIVTSCSDFDESALTHVDCLTSSSVWNMIMFSILSNAKGDDPKHIVENPYIPISIVVLYTVFVIWLGPFIMKSREPYKLKKILIFYNFFQVVANAFICIEIFIIFYKRSNSLCKVKSHPELPEILKVFFVLRKKQAQVTFLHVFHHSGICLLVFWFMIHTEEVAGSYCAFAMGLNSGIHVLMYIYYGIAALGPNMKKYLWWKKYLTALQIGQLCIIFLYMFISVLIGCEELGAFSTITFIYLVFVIILFVNFYAKYRKPRTQKTVIL</sequence>
<dbReference type="Pfam" id="PF01326">
    <property type="entry name" value="PPDK_N"/>
    <property type="match status" value="1"/>
</dbReference>
<dbReference type="Gene3D" id="3.30.1490.20">
    <property type="entry name" value="ATP-grasp fold, A domain"/>
    <property type="match status" value="1"/>
</dbReference>
<evidence type="ECO:0000313" key="14">
    <source>
        <dbReference type="Proteomes" id="UP000886998"/>
    </source>
</evidence>
<feature type="transmembrane region" description="Helical" evidence="11">
    <location>
        <begin position="774"/>
        <end position="793"/>
    </location>
</feature>
<proteinExistence type="inferred from homology"/>
<keyword evidence="4" id="KW-0808">Transferase</keyword>
<comment type="subcellular location">
    <subcellularLocation>
        <location evidence="1">Membrane</location>
        <topology evidence="1">Multi-pass membrane protein</topology>
    </subcellularLocation>
</comment>
<organism evidence="13 14">
    <name type="scientific">Trichonephila inaurata madagascariensis</name>
    <dbReference type="NCBI Taxonomy" id="2747483"/>
    <lineage>
        <taxon>Eukaryota</taxon>
        <taxon>Metazoa</taxon>
        <taxon>Ecdysozoa</taxon>
        <taxon>Arthropoda</taxon>
        <taxon>Chelicerata</taxon>
        <taxon>Arachnida</taxon>
        <taxon>Araneae</taxon>
        <taxon>Araneomorphae</taxon>
        <taxon>Entelegynae</taxon>
        <taxon>Araneoidea</taxon>
        <taxon>Nephilidae</taxon>
        <taxon>Trichonephila</taxon>
        <taxon>Trichonephila inaurata</taxon>
    </lineage>
</organism>
<dbReference type="PANTHER" id="PTHR43615:SF1">
    <property type="entry name" value="PPDK_N DOMAIN-CONTAINING PROTEIN"/>
    <property type="match status" value="1"/>
</dbReference>
<evidence type="ECO:0000256" key="6">
    <source>
        <dbReference type="ARBA" id="ARBA00022832"/>
    </source>
</evidence>
<dbReference type="InterPro" id="IPR002192">
    <property type="entry name" value="PPDK_AMP/ATP-bd"/>
</dbReference>
<dbReference type="InterPro" id="IPR002076">
    <property type="entry name" value="ELO_fam"/>
</dbReference>
<dbReference type="GO" id="GO:0009922">
    <property type="term" value="F:fatty acid elongase activity"/>
    <property type="evidence" value="ECO:0007669"/>
    <property type="project" value="InterPro"/>
</dbReference>
<dbReference type="PANTHER" id="PTHR43615">
    <property type="entry name" value="PHOSPHOENOLPYRUVATE SYNTHASE-RELATED"/>
    <property type="match status" value="1"/>
</dbReference>
<evidence type="ECO:0000256" key="5">
    <source>
        <dbReference type="ARBA" id="ARBA00022692"/>
    </source>
</evidence>
<feature type="transmembrane region" description="Helical" evidence="11">
    <location>
        <begin position="6"/>
        <end position="29"/>
    </location>
</feature>
<evidence type="ECO:0000259" key="12">
    <source>
        <dbReference type="Pfam" id="PF01326"/>
    </source>
</evidence>
<dbReference type="OrthoDB" id="6431689at2759"/>
<dbReference type="InterPro" id="IPR051549">
    <property type="entry name" value="PEP_Utilizing_Enz"/>
</dbReference>
<feature type="transmembrane region" description="Helical" evidence="11">
    <location>
        <begin position="799"/>
        <end position="821"/>
    </location>
</feature>
<keyword evidence="3" id="KW-0444">Lipid biosynthesis</keyword>
<keyword evidence="5 11" id="KW-0812">Transmembrane</keyword>
<dbReference type="PROSITE" id="PS01188">
    <property type="entry name" value="ELO"/>
    <property type="match status" value="1"/>
</dbReference>
<evidence type="ECO:0000256" key="3">
    <source>
        <dbReference type="ARBA" id="ARBA00022516"/>
    </source>
</evidence>
<feature type="transmembrane region" description="Helical" evidence="11">
    <location>
        <begin position="617"/>
        <end position="638"/>
    </location>
</feature>
<reference evidence="13" key="1">
    <citation type="submission" date="2020-08" db="EMBL/GenBank/DDBJ databases">
        <title>Multicomponent nature underlies the extraordinary mechanical properties of spider dragline silk.</title>
        <authorList>
            <person name="Kono N."/>
            <person name="Nakamura H."/>
            <person name="Mori M."/>
            <person name="Yoshida Y."/>
            <person name="Ohtoshi R."/>
            <person name="Malay A.D."/>
            <person name="Moran D.A.P."/>
            <person name="Tomita M."/>
            <person name="Numata K."/>
            <person name="Arakawa K."/>
        </authorList>
    </citation>
    <scope>NUCLEOTIDE SEQUENCE</scope>
</reference>
<dbReference type="AlphaFoldDB" id="A0A8X7BU95"/>
<keyword evidence="6" id="KW-0276">Fatty acid metabolism</keyword>